<proteinExistence type="predicted"/>
<gene>
    <name evidence="2" type="ORF">VNO77_22789</name>
</gene>
<keyword evidence="1" id="KW-0472">Membrane</keyword>
<keyword evidence="3" id="KW-1185">Reference proteome</keyword>
<dbReference type="EMBL" id="JAYMYQ010000005">
    <property type="protein sequence ID" value="KAK7328672.1"/>
    <property type="molecule type" value="Genomic_DNA"/>
</dbReference>
<comment type="caution">
    <text evidence="2">The sequence shown here is derived from an EMBL/GenBank/DDBJ whole genome shotgun (WGS) entry which is preliminary data.</text>
</comment>
<dbReference type="Proteomes" id="UP001367508">
    <property type="component" value="Unassembled WGS sequence"/>
</dbReference>
<organism evidence="2 3">
    <name type="scientific">Canavalia gladiata</name>
    <name type="common">Sword bean</name>
    <name type="synonym">Dolichos gladiatus</name>
    <dbReference type="NCBI Taxonomy" id="3824"/>
    <lineage>
        <taxon>Eukaryota</taxon>
        <taxon>Viridiplantae</taxon>
        <taxon>Streptophyta</taxon>
        <taxon>Embryophyta</taxon>
        <taxon>Tracheophyta</taxon>
        <taxon>Spermatophyta</taxon>
        <taxon>Magnoliopsida</taxon>
        <taxon>eudicotyledons</taxon>
        <taxon>Gunneridae</taxon>
        <taxon>Pentapetalae</taxon>
        <taxon>rosids</taxon>
        <taxon>fabids</taxon>
        <taxon>Fabales</taxon>
        <taxon>Fabaceae</taxon>
        <taxon>Papilionoideae</taxon>
        <taxon>50 kb inversion clade</taxon>
        <taxon>NPAAA clade</taxon>
        <taxon>indigoferoid/millettioid clade</taxon>
        <taxon>Phaseoleae</taxon>
        <taxon>Canavalia</taxon>
    </lineage>
</organism>
<accession>A0AAN9L5U2</accession>
<reference evidence="2 3" key="1">
    <citation type="submission" date="2024-01" db="EMBL/GenBank/DDBJ databases">
        <title>The genomes of 5 underutilized Papilionoideae crops provide insights into root nodulation and disease resistanc.</title>
        <authorList>
            <person name="Jiang F."/>
        </authorList>
    </citation>
    <scope>NUCLEOTIDE SEQUENCE [LARGE SCALE GENOMIC DNA]</scope>
    <source>
        <strain evidence="2">LVBAO_FW01</strain>
        <tissue evidence="2">Leaves</tissue>
    </source>
</reference>
<evidence type="ECO:0000256" key="1">
    <source>
        <dbReference type="SAM" id="Phobius"/>
    </source>
</evidence>
<keyword evidence="1" id="KW-1133">Transmembrane helix</keyword>
<name>A0AAN9L5U2_CANGL</name>
<evidence type="ECO:0000313" key="2">
    <source>
        <dbReference type="EMBL" id="KAK7328672.1"/>
    </source>
</evidence>
<feature type="transmembrane region" description="Helical" evidence="1">
    <location>
        <begin position="59"/>
        <end position="77"/>
    </location>
</feature>
<protein>
    <submittedName>
        <fullName evidence="2">Uncharacterized protein</fullName>
    </submittedName>
</protein>
<evidence type="ECO:0000313" key="3">
    <source>
        <dbReference type="Proteomes" id="UP001367508"/>
    </source>
</evidence>
<dbReference type="AlphaFoldDB" id="A0AAN9L5U2"/>
<keyword evidence="1" id="KW-0812">Transmembrane</keyword>
<feature type="transmembrane region" description="Helical" evidence="1">
    <location>
        <begin position="18"/>
        <end position="44"/>
    </location>
</feature>
<sequence>MNSCILGRLPLQRCCTGLLVGLGPLCVVAAVGAICAKLTFILLVHRLYSCTELKLDGKNVVICLVRFLVVVAVLCWFEQGKSHLEFDTLNWDPFSSENLMNIELTVPYVSSFAGGSTEHIQCSYR</sequence>